<protein>
    <submittedName>
        <fullName evidence="6">ABC-type oligopeptide transport system, periplasmic component</fullName>
    </submittedName>
</protein>
<dbReference type="Gene3D" id="3.10.105.10">
    <property type="entry name" value="Dipeptide-binding Protein, Domain 3"/>
    <property type="match status" value="1"/>
</dbReference>
<dbReference type="HOGENOM" id="CLU_017028_0_3_6"/>
<dbReference type="Pfam" id="PF00496">
    <property type="entry name" value="SBP_bac_5"/>
    <property type="match status" value="1"/>
</dbReference>
<dbReference type="Gene3D" id="3.40.190.10">
    <property type="entry name" value="Periplasmic binding protein-like II"/>
    <property type="match status" value="1"/>
</dbReference>
<dbReference type="STRING" id="314285.KT71_06849"/>
<evidence type="ECO:0000256" key="2">
    <source>
        <dbReference type="ARBA" id="ARBA00005695"/>
    </source>
</evidence>
<dbReference type="InterPro" id="IPR030678">
    <property type="entry name" value="Peptide/Ni-bd"/>
</dbReference>
<gene>
    <name evidence="6" type="ORF">KT71_06849</name>
</gene>
<dbReference type="FunFam" id="3.90.76.10:FF:000001">
    <property type="entry name" value="Oligopeptide ABC transporter substrate-binding protein"/>
    <property type="match status" value="1"/>
</dbReference>
<organism evidence="6 7">
    <name type="scientific">Congregibacter litoralis KT71</name>
    <dbReference type="NCBI Taxonomy" id="314285"/>
    <lineage>
        <taxon>Bacteria</taxon>
        <taxon>Pseudomonadati</taxon>
        <taxon>Pseudomonadota</taxon>
        <taxon>Gammaproteobacteria</taxon>
        <taxon>Cellvibrionales</taxon>
        <taxon>Halieaceae</taxon>
        <taxon>Congregibacter</taxon>
    </lineage>
</organism>
<comment type="similarity">
    <text evidence="2">Belongs to the bacterial solute-binding protein 5 family.</text>
</comment>
<reference evidence="6 7" key="1">
    <citation type="journal article" date="2007" name="Proc. Natl. Acad. Sci. U.S.A.">
        <title>Characterization of a marine gammaproteobacterium capable of aerobic anoxygenic photosynthesis.</title>
        <authorList>
            <person name="Fuchs B.M."/>
            <person name="Spring S."/>
            <person name="Teeling H."/>
            <person name="Quast C."/>
            <person name="Wulf J."/>
            <person name="Schattenhofer M."/>
            <person name="Yan S."/>
            <person name="Ferriera S."/>
            <person name="Johnson J."/>
            <person name="Glockner F.O."/>
            <person name="Amann R."/>
        </authorList>
    </citation>
    <scope>NUCLEOTIDE SEQUENCE [LARGE SCALE GENOMIC DNA]</scope>
    <source>
        <strain evidence="6">KT71</strain>
    </source>
</reference>
<evidence type="ECO:0000313" key="6">
    <source>
        <dbReference type="EMBL" id="EAQ96721.2"/>
    </source>
</evidence>
<evidence type="ECO:0000256" key="3">
    <source>
        <dbReference type="ARBA" id="ARBA00022448"/>
    </source>
</evidence>
<dbReference type="PANTHER" id="PTHR30290">
    <property type="entry name" value="PERIPLASMIC BINDING COMPONENT OF ABC TRANSPORTER"/>
    <property type="match status" value="1"/>
</dbReference>
<dbReference type="PIRSF" id="PIRSF002741">
    <property type="entry name" value="MppA"/>
    <property type="match status" value="1"/>
</dbReference>
<name>A4ABG7_9GAMM</name>
<dbReference type="PANTHER" id="PTHR30290:SF10">
    <property type="entry name" value="PERIPLASMIC OLIGOPEPTIDE-BINDING PROTEIN-RELATED"/>
    <property type="match status" value="1"/>
</dbReference>
<keyword evidence="4" id="KW-0732">Signal</keyword>
<dbReference type="GO" id="GO:0030288">
    <property type="term" value="C:outer membrane-bounded periplasmic space"/>
    <property type="evidence" value="ECO:0007669"/>
    <property type="project" value="UniProtKB-ARBA"/>
</dbReference>
<feature type="domain" description="Solute-binding protein family 5" evidence="5">
    <location>
        <begin position="79"/>
        <end position="462"/>
    </location>
</feature>
<accession>A4ABG7</accession>
<reference evidence="6 7" key="2">
    <citation type="journal article" date="2009" name="PLoS ONE">
        <title>The photosynthetic apparatus and its regulation in the aerobic gammaproteobacterium Congregibacter litoralis gen. nov., sp. nov.</title>
        <authorList>
            <person name="Spring S."/>
            <person name="Lunsdorf H."/>
            <person name="Fuchs B.M."/>
            <person name="Tindall B.J."/>
        </authorList>
    </citation>
    <scope>NUCLEOTIDE SEQUENCE [LARGE SCALE GENOMIC DNA]</scope>
    <source>
        <strain evidence="6">KT71</strain>
    </source>
</reference>
<dbReference type="eggNOG" id="COG4166">
    <property type="taxonomic scope" value="Bacteria"/>
</dbReference>
<dbReference type="Gene3D" id="3.90.76.10">
    <property type="entry name" value="Dipeptide-binding Protein, Domain 1"/>
    <property type="match status" value="1"/>
</dbReference>
<dbReference type="GO" id="GO:0015833">
    <property type="term" value="P:peptide transport"/>
    <property type="evidence" value="ECO:0007669"/>
    <property type="project" value="TreeGrafter"/>
</dbReference>
<keyword evidence="3" id="KW-0813">Transport</keyword>
<proteinExistence type="inferred from homology"/>
<comment type="subcellular location">
    <subcellularLocation>
        <location evidence="1">Cell envelope</location>
    </subcellularLocation>
</comment>
<dbReference type="InterPro" id="IPR039424">
    <property type="entry name" value="SBP_5"/>
</dbReference>
<sequence>MASMFRALAALSIIVTALLVGCGGGESNVERGNREGVLHYGNGSEPQGLDPHVVTGVPENILIRALFEGLAVKNPATLEPEPGVAKSWEFSEDRRVITFHINPEARWSNGDPVTAHDYVWSWMRALHPQMGNLYAYMLFPVKNAEAFFSGEISDFSEVGVKARDALTLVVTLTEPTPYFLQLMDHYSTFAVHRATIEKHGKFTDRFTQWTREGNMVSNGPFQLEEWLLNRRITMRKSDTYWDRDRVRLNKVIFYPTENAVSEERGFRSGQLHVTATLPLDKIPVYQAQEDSPYRQDPYLGTYFYLVNTKRPPMDDVRVRRALAMSVDRDTLIRSVLQNSAVPAYSITPPGALGYVPPKTFDYDLDKARQLMAEAGYPDGEGWPGMEIVYNTQEAHRKIAVALQQMWKDELNIDVTISNQEWKVYLDSVTNMEFDLARRGWIGDFVDPQNFLDLYLTDGGNNNTGYASQRYDELIRLKAPQARSREERFAVFYEAEKMLMEDMPIIPIYTYTSKHLVHPSVCGLSPNLMDSLNLRYVWLDPDRRSVSEPCEK</sequence>
<dbReference type="RefSeq" id="WP_008293794.1">
    <property type="nucleotide sequence ID" value="NZ_CM002299.1"/>
</dbReference>
<evidence type="ECO:0000259" key="5">
    <source>
        <dbReference type="Pfam" id="PF00496"/>
    </source>
</evidence>
<evidence type="ECO:0000313" key="7">
    <source>
        <dbReference type="Proteomes" id="UP000019205"/>
    </source>
</evidence>
<dbReference type="EMBL" id="AAOA02000004">
    <property type="protein sequence ID" value="EAQ96721.2"/>
    <property type="molecule type" value="Genomic_DNA"/>
</dbReference>
<dbReference type="PROSITE" id="PS51257">
    <property type="entry name" value="PROKAR_LIPOPROTEIN"/>
    <property type="match status" value="1"/>
</dbReference>
<dbReference type="SUPFAM" id="SSF53850">
    <property type="entry name" value="Periplasmic binding protein-like II"/>
    <property type="match status" value="1"/>
</dbReference>
<dbReference type="Proteomes" id="UP000019205">
    <property type="component" value="Chromosome"/>
</dbReference>
<dbReference type="AlphaFoldDB" id="A4ABG7"/>
<keyword evidence="7" id="KW-1185">Reference proteome</keyword>
<dbReference type="GO" id="GO:1904680">
    <property type="term" value="F:peptide transmembrane transporter activity"/>
    <property type="evidence" value="ECO:0007669"/>
    <property type="project" value="TreeGrafter"/>
</dbReference>
<dbReference type="FunFam" id="3.10.105.10:FF:000001">
    <property type="entry name" value="Oligopeptide ABC transporter, oligopeptide-binding protein"/>
    <property type="match status" value="1"/>
</dbReference>
<dbReference type="CDD" id="cd08504">
    <property type="entry name" value="PBP2_OppA"/>
    <property type="match status" value="1"/>
</dbReference>
<evidence type="ECO:0000256" key="1">
    <source>
        <dbReference type="ARBA" id="ARBA00004196"/>
    </source>
</evidence>
<dbReference type="GO" id="GO:0043190">
    <property type="term" value="C:ATP-binding cassette (ABC) transporter complex"/>
    <property type="evidence" value="ECO:0007669"/>
    <property type="project" value="InterPro"/>
</dbReference>
<evidence type="ECO:0000256" key="4">
    <source>
        <dbReference type="ARBA" id="ARBA00022729"/>
    </source>
</evidence>
<comment type="caution">
    <text evidence="6">The sequence shown here is derived from an EMBL/GenBank/DDBJ whole genome shotgun (WGS) entry which is preliminary data.</text>
</comment>
<dbReference type="InterPro" id="IPR000914">
    <property type="entry name" value="SBP_5_dom"/>
</dbReference>